<dbReference type="PANTHER" id="PTHR12526">
    <property type="entry name" value="GLYCOSYLTRANSFERASE"/>
    <property type="match status" value="1"/>
</dbReference>
<proteinExistence type="predicted"/>
<dbReference type="Proteomes" id="UP001365405">
    <property type="component" value="Unassembled WGS sequence"/>
</dbReference>
<accession>A0ABU9CHD1</accession>
<dbReference type="RefSeq" id="WP_341410832.1">
    <property type="nucleotide sequence ID" value="NZ_JBBUTH010000007.1"/>
</dbReference>
<dbReference type="Gene3D" id="3.40.50.2000">
    <property type="entry name" value="Glycogen Phosphorylase B"/>
    <property type="match status" value="1"/>
</dbReference>
<organism evidence="3 4">
    <name type="scientific">Pseudaquabacterium inlustre</name>
    <dbReference type="NCBI Taxonomy" id="2984192"/>
    <lineage>
        <taxon>Bacteria</taxon>
        <taxon>Pseudomonadati</taxon>
        <taxon>Pseudomonadota</taxon>
        <taxon>Betaproteobacteria</taxon>
        <taxon>Burkholderiales</taxon>
        <taxon>Sphaerotilaceae</taxon>
        <taxon>Pseudaquabacterium</taxon>
    </lineage>
</organism>
<dbReference type="Pfam" id="PF13692">
    <property type="entry name" value="Glyco_trans_1_4"/>
    <property type="match status" value="1"/>
</dbReference>
<evidence type="ECO:0000313" key="4">
    <source>
        <dbReference type="Proteomes" id="UP001365405"/>
    </source>
</evidence>
<dbReference type="EMBL" id="JBBUTH010000007">
    <property type="protein sequence ID" value="MEK8051141.1"/>
    <property type="molecule type" value="Genomic_DNA"/>
</dbReference>
<keyword evidence="1" id="KW-0328">Glycosyltransferase</keyword>
<reference evidence="3 4" key="1">
    <citation type="submission" date="2024-04" db="EMBL/GenBank/DDBJ databases">
        <title>Novel species of the genus Ideonella isolated from streams.</title>
        <authorList>
            <person name="Lu H."/>
        </authorList>
    </citation>
    <scope>NUCLEOTIDE SEQUENCE [LARGE SCALE GENOMIC DNA]</scope>
    <source>
        <strain evidence="3 4">DXS22W</strain>
    </source>
</reference>
<keyword evidence="2" id="KW-0808">Transferase</keyword>
<dbReference type="SUPFAM" id="SSF53756">
    <property type="entry name" value="UDP-Glycosyltransferase/glycogen phosphorylase"/>
    <property type="match status" value="1"/>
</dbReference>
<evidence type="ECO:0000256" key="2">
    <source>
        <dbReference type="ARBA" id="ARBA00022679"/>
    </source>
</evidence>
<sequence>MSAQGPRHAAPRAMLISHKHPYPTDDGKKAVLAGFAAWLIERHGAAQVTYVVIDHPPADGVAEALPCETVWIPPPGRMAQVAHALASLAGLSGLSLQEAMTRSGRVGAALRALVAQRRPALLVLDTLRVGQYVEQGHADGPRRVLYMDDLFHLRFARLAALAAQGAGQAMAPAGTFARVLPAPARALLAWPALRNRLYRLEARKVERRELAAPHRFDTCLLINPDETTLLRARAGAAAAQVQTVRPLLVQGPTPPPRAYAGEALFVLFGSLRHPVHRASVLRFIGTEGDAVFAALPGLRLVIVGDGADTGVVEACRRRPGTELAGFVHDIAPLFARACALLVPSLAGGGLRLKALTAMHHGLPIVATAAGIEGLPLRDGEQVLLADTPASFAAPMQRLLDRDCNRRIGEAASAVFEREFGRSRVFADFDHLFGLRPPGRLPLPADPLVSPSLP</sequence>
<keyword evidence="4" id="KW-1185">Reference proteome</keyword>
<comment type="caution">
    <text evidence="3">The sequence shown here is derived from an EMBL/GenBank/DDBJ whole genome shotgun (WGS) entry which is preliminary data.</text>
</comment>
<evidence type="ECO:0000256" key="1">
    <source>
        <dbReference type="ARBA" id="ARBA00022676"/>
    </source>
</evidence>
<gene>
    <name evidence="3" type="ORF">AACH10_12895</name>
</gene>
<evidence type="ECO:0000313" key="3">
    <source>
        <dbReference type="EMBL" id="MEK8051141.1"/>
    </source>
</evidence>
<dbReference type="PANTHER" id="PTHR12526:SF510">
    <property type="entry name" value="D-INOSITOL 3-PHOSPHATE GLYCOSYLTRANSFERASE"/>
    <property type="match status" value="1"/>
</dbReference>
<protein>
    <submittedName>
        <fullName evidence="3">Glycosyltransferase family 4 protein</fullName>
    </submittedName>
</protein>
<name>A0ABU9CHD1_9BURK</name>